<accession>A0AAD7I683</accession>
<feature type="region of interest" description="Disordered" evidence="1">
    <location>
        <begin position="1"/>
        <end position="29"/>
    </location>
</feature>
<reference evidence="2" key="1">
    <citation type="submission" date="2023-03" db="EMBL/GenBank/DDBJ databases">
        <title>Massive genome expansion in bonnet fungi (Mycena s.s.) driven by repeated elements and novel gene families across ecological guilds.</title>
        <authorList>
            <consortium name="Lawrence Berkeley National Laboratory"/>
            <person name="Harder C.B."/>
            <person name="Miyauchi S."/>
            <person name="Viragh M."/>
            <person name="Kuo A."/>
            <person name="Thoen E."/>
            <person name="Andreopoulos B."/>
            <person name="Lu D."/>
            <person name="Skrede I."/>
            <person name="Drula E."/>
            <person name="Henrissat B."/>
            <person name="Morin E."/>
            <person name="Kohler A."/>
            <person name="Barry K."/>
            <person name="LaButti K."/>
            <person name="Morin E."/>
            <person name="Salamov A."/>
            <person name="Lipzen A."/>
            <person name="Mereny Z."/>
            <person name="Hegedus B."/>
            <person name="Baldrian P."/>
            <person name="Stursova M."/>
            <person name="Weitz H."/>
            <person name="Taylor A."/>
            <person name="Grigoriev I.V."/>
            <person name="Nagy L.G."/>
            <person name="Martin F."/>
            <person name="Kauserud H."/>
        </authorList>
    </citation>
    <scope>NUCLEOTIDE SEQUENCE</scope>
    <source>
        <strain evidence="2">CBHHK188m</strain>
    </source>
</reference>
<evidence type="ECO:0000313" key="3">
    <source>
        <dbReference type="Proteomes" id="UP001215280"/>
    </source>
</evidence>
<dbReference type="Proteomes" id="UP001215280">
    <property type="component" value="Unassembled WGS sequence"/>
</dbReference>
<gene>
    <name evidence="2" type="ORF">DFH07DRAFT_1064941</name>
</gene>
<protein>
    <submittedName>
        <fullName evidence="2">Uncharacterized protein</fullName>
    </submittedName>
</protein>
<evidence type="ECO:0000313" key="2">
    <source>
        <dbReference type="EMBL" id="KAJ7736023.1"/>
    </source>
</evidence>
<comment type="caution">
    <text evidence="2">The sequence shown here is derived from an EMBL/GenBank/DDBJ whole genome shotgun (WGS) entry which is preliminary data.</text>
</comment>
<dbReference type="EMBL" id="JARJLG010000151">
    <property type="protein sequence ID" value="KAJ7736023.1"/>
    <property type="molecule type" value="Genomic_DNA"/>
</dbReference>
<keyword evidence="3" id="KW-1185">Reference proteome</keyword>
<organism evidence="2 3">
    <name type="scientific">Mycena maculata</name>
    <dbReference type="NCBI Taxonomy" id="230809"/>
    <lineage>
        <taxon>Eukaryota</taxon>
        <taxon>Fungi</taxon>
        <taxon>Dikarya</taxon>
        <taxon>Basidiomycota</taxon>
        <taxon>Agaricomycotina</taxon>
        <taxon>Agaricomycetes</taxon>
        <taxon>Agaricomycetidae</taxon>
        <taxon>Agaricales</taxon>
        <taxon>Marasmiineae</taxon>
        <taxon>Mycenaceae</taxon>
        <taxon>Mycena</taxon>
    </lineage>
</organism>
<sequence>MADPMYAHQITPESHMPRRSARKRSSALESDRVGQKWPFSLAPSIHGDNALAQCTGIGDVLEFADGDGMQTQVITACAGGGAEARVRARTGAGMSSGPWSSSGCGVLRRAPALSFLLDASDSDGSDGRYHRPMFASHYHRRQVVVSSPPTRARRVHSSPPGVDAIRLAVPTGSTRDGSLESPLPFPYIRPPSASPYLPTVIAALA</sequence>
<feature type="non-terminal residue" evidence="2">
    <location>
        <position position="205"/>
    </location>
</feature>
<name>A0AAD7I683_9AGAR</name>
<proteinExistence type="predicted"/>
<dbReference type="AlphaFoldDB" id="A0AAD7I683"/>
<evidence type="ECO:0000256" key="1">
    <source>
        <dbReference type="SAM" id="MobiDB-lite"/>
    </source>
</evidence>